<keyword evidence="1" id="KW-1133">Transmembrane helix</keyword>
<evidence type="ECO:0008006" key="3">
    <source>
        <dbReference type="Google" id="ProtNLM"/>
    </source>
</evidence>
<organism evidence="2">
    <name type="scientific">Cellulosimicrobium sp. ES-005</name>
    <dbReference type="NCBI Taxonomy" id="3163031"/>
    <lineage>
        <taxon>Bacteria</taxon>
        <taxon>Bacillati</taxon>
        <taxon>Actinomycetota</taxon>
        <taxon>Actinomycetes</taxon>
        <taxon>Micrococcales</taxon>
        <taxon>Promicromonosporaceae</taxon>
        <taxon>Cellulosimicrobium</taxon>
    </lineage>
</organism>
<proteinExistence type="predicted"/>
<reference evidence="2" key="1">
    <citation type="submission" date="2024-06" db="EMBL/GenBank/DDBJ databases">
        <title>Complete genome sequence of the cellulolytic actinobacterium, Cellulosimicrobium ES-005.</title>
        <authorList>
            <person name="Matthews C.T."/>
            <person name="Underwood K.D."/>
            <person name="Ghanchi K.M."/>
            <person name="Fields S.D."/>
            <person name="Gardner S.G."/>
        </authorList>
    </citation>
    <scope>NUCLEOTIDE SEQUENCE</scope>
    <source>
        <strain evidence="2">ES-005</strain>
    </source>
</reference>
<sequence>MIQIDPTLLTAGAAGITALGTVAGVFIGRRKDRESANVEARRVDTEDWRAVTDALRTDLTAAREENALTRGRVDVVERERALDAAWIVLLRDHIYRGSPPPPPARPTSL</sequence>
<gene>
    <name evidence="2" type="ORF">ABRQ22_15035</name>
</gene>
<keyword evidence="1" id="KW-0472">Membrane</keyword>
<dbReference type="RefSeq" id="WP_353707302.1">
    <property type="nucleotide sequence ID" value="NZ_CP159290.1"/>
</dbReference>
<evidence type="ECO:0000313" key="2">
    <source>
        <dbReference type="EMBL" id="XCH28900.1"/>
    </source>
</evidence>
<protein>
    <recommendedName>
        <fullName evidence="3">Secreted protein</fullName>
    </recommendedName>
</protein>
<feature type="transmembrane region" description="Helical" evidence="1">
    <location>
        <begin position="6"/>
        <end position="27"/>
    </location>
</feature>
<name>A0AAU8FY80_9MICO</name>
<keyword evidence="1" id="KW-0812">Transmembrane</keyword>
<dbReference type="EMBL" id="CP159290">
    <property type="protein sequence ID" value="XCH28900.1"/>
    <property type="molecule type" value="Genomic_DNA"/>
</dbReference>
<evidence type="ECO:0000256" key="1">
    <source>
        <dbReference type="SAM" id="Phobius"/>
    </source>
</evidence>
<accession>A0AAU8FY80</accession>
<dbReference type="AlphaFoldDB" id="A0AAU8FY80"/>